<evidence type="ECO:0000256" key="5">
    <source>
        <dbReference type="ARBA" id="ARBA00023172"/>
    </source>
</evidence>
<dbReference type="GO" id="GO:0003677">
    <property type="term" value="F:DNA binding"/>
    <property type="evidence" value="ECO:0007669"/>
    <property type="project" value="UniProtKB-UniRule"/>
</dbReference>
<dbReference type="STRING" id="37625.SAMN05660420_01799"/>
<keyword evidence="9" id="KW-1185">Reference proteome</keyword>
<evidence type="ECO:0000256" key="2">
    <source>
        <dbReference type="ARBA" id="ARBA00010961"/>
    </source>
</evidence>
<evidence type="ECO:0000256" key="7">
    <source>
        <dbReference type="SAM" id="MobiDB-lite"/>
    </source>
</evidence>
<sequence>MTDHLGYEENAPSNNNTGNARNGSYQKKIKEEFGNLDITILRDRDSSFEPVILPKGQSRFTGFDDKIIALYAQGMTTRDIQAHLDKMSGVDISPTLVSQVTKAVQEEIVLWMKSGRSSILMLSALRCGRIIRSSTKPFIWRLV</sequence>
<feature type="compositionally biased region" description="Polar residues" evidence="7">
    <location>
        <begin position="11"/>
        <end position="24"/>
    </location>
</feature>
<dbReference type="Proteomes" id="UP000199409">
    <property type="component" value="Unassembled WGS sequence"/>
</dbReference>
<dbReference type="AlphaFoldDB" id="A0A1H4ADU4"/>
<evidence type="ECO:0000256" key="4">
    <source>
        <dbReference type="ARBA" id="ARBA00023125"/>
    </source>
</evidence>
<dbReference type="GO" id="GO:0006313">
    <property type="term" value="P:DNA transposition"/>
    <property type="evidence" value="ECO:0007669"/>
    <property type="project" value="UniProtKB-UniRule"/>
</dbReference>
<evidence type="ECO:0000256" key="3">
    <source>
        <dbReference type="ARBA" id="ARBA00022578"/>
    </source>
</evidence>
<evidence type="ECO:0000313" key="9">
    <source>
        <dbReference type="Proteomes" id="UP000199409"/>
    </source>
</evidence>
<dbReference type="PANTHER" id="PTHR33217:SF5">
    <property type="entry name" value="MUTATOR FAMILY TRANSPOSASE"/>
    <property type="match status" value="1"/>
</dbReference>
<name>A0A1H4ADU4_9BACT</name>
<comment type="similarity">
    <text evidence="2 6">Belongs to the transposase mutator family.</text>
</comment>
<organism evidence="8 9">
    <name type="scientific">Desulfuromusa kysingii</name>
    <dbReference type="NCBI Taxonomy" id="37625"/>
    <lineage>
        <taxon>Bacteria</taxon>
        <taxon>Pseudomonadati</taxon>
        <taxon>Thermodesulfobacteriota</taxon>
        <taxon>Desulfuromonadia</taxon>
        <taxon>Desulfuromonadales</taxon>
        <taxon>Geopsychrobacteraceae</taxon>
        <taxon>Desulfuromusa</taxon>
    </lineage>
</organism>
<comment type="function">
    <text evidence="1 6">Required for the transposition of the insertion element.</text>
</comment>
<evidence type="ECO:0000313" key="8">
    <source>
        <dbReference type="EMBL" id="SEA34273.1"/>
    </source>
</evidence>
<evidence type="ECO:0000256" key="1">
    <source>
        <dbReference type="ARBA" id="ARBA00002190"/>
    </source>
</evidence>
<keyword evidence="6" id="KW-0814">Transposable element</keyword>
<dbReference type="InterPro" id="IPR001207">
    <property type="entry name" value="Transposase_mutator"/>
</dbReference>
<gene>
    <name evidence="8" type="ORF">SAMN05660420_01799</name>
</gene>
<accession>A0A1H4ADU4</accession>
<dbReference type="EMBL" id="FNQN01000005">
    <property type="protein sequence ID" value="SEA34273.1"/>
    <property type="molecule type" value="Genomic_DNA"/>
</dbReference>
<proteinExistence type="inferred from homology"/>
<keyword evidence="3 6" id="KW-0815">Transposition</keyword>
<feature type="region of interest" description="Disordered" evidence="7">
    <location>
        <begin position="1"/>
        <end position="24"/>
    </location>
</feature>
<dbReference type="Pfam" id="PF00872">
    <property type="entry name" value="Transposase_mut"/>
    <property type="match status" value="1"/>
</dbReference>
<dbReference type="GO" id="GO:0004803">
    <property type="term" value="F:transposase activity"/>
    <property type="evidence" value="ECO:0007669"/>
    <property type="project" value="UniProtKB-UniRule"/>
</dbReference>
<dbReference type="PANTHER" id="PTHR33217">
    <property type="entry name" value="TRANSPOSASE FOR INSERTION SEQUENCE ELEMENT IS1081"/>
    <property type="match status" value="1"/>
</dbReference>
<protein>
    <recommendedName>
        <fullName evidence="6">Mutator family transposase</fullName>
    </recommendedName>
</protein>
<keyword evidence="5 6" id="KW-0233">DNA recombination</keyword>
<evidence type="ECO:0000256" key="6">
    <source>
        <dbReference type="RuleBase" id="RU365089"/>
    </source>
</evidence>
<keyword evidence="4 6" id="KW-0238">DNA-binding</keyword>
<reference evidence="8 9" key="1">
    <citation type="submission" date="2016-10" db="EMBL/GenBank/DDBJ databases">
        <authorList>
            <person name="de Groot N.N."/>
        </authorList>
    </citation>
    <scope>NUCLEOTIDE SEQUENCE [LARGE SCALE GENOMIC DNA]</scope>
    <source>
        <strain evidence="8 9">DSM 7343</strain>
    </source>
</reference>